<gene>
    <name evidence="5" type="ORF">K8G79_08140</name>
</gene>
<evidence type="ECO:0000256" key="1">
    <source>
        <dbReference type="ARBA" id="ARBA00022729"/>
    </source>
</evidence>
<comment type="caution">
    <text evidence="5">The sequence shown here is derived from an EMBL/GenBank/DDBJ whole genome shotgun (WGS) entry which is preliminary data.</text>
</comment>
<proteinExistence type="predicted"/>
<protein>
    <submittedName>
        <fullName evidence="5">Outer membrane protein assembly factor BamE</fullName>
    </submittedName>
</protein>
<keyword evidence="2" id="KW-0472">Membrane</keyword>
<keyword evidence="1 3" id="KW-0732">Signal</keyword>
<dbReference type="AlphaFoldDB" id="A0AAJ1AJA8"/>
<name>A0AAJ1AJA8_9BACT</name>
<dbReference type="EMBL" id="JAIOIU010000102">
    <property type="protein sequence ID" value="MBZ0160088.1"/>
    <property type="molecule type" value="Genomic_DNA"/>
</dbReference>
<feature type="domain" description="Outer membrane protein assembly factor BamE" evidence="4">
    <location>
        <begin position="40"/>
        <end position="123"/>
    </location>
</feature>
<accession>A0AAJ1AJA8</accession>
<dbReference type="InterPro" id="IPR037873">
    <property type="entry name" value="BamE-like"/>
</dbReference>
<organism evidence="5 6">
    <name type="scientific">Candidatus Methylomirabilis tolerans</name>
    <dbReference type="NCBI Taxonomy" id="3123416"/>
    <lineage>
        <taxon>Bacteria</taxon>
        <taxon>Candidatus Methylomirabilota</taxon>
        <taxon>Candidatus Methylomirabilia</taxon>
        <taxon>Candidatus Methylomirabilales</taxon>
        <taxon>Candidatus Methylomirabilaceae</taxon>
        <taxon>Candidatus Methylomirabilis</taxon>
    </lineage>
</organism>
<reference evidence="5 6" key="1">
    <citation type="journal article" date="2021" name="bioRxiv">
        <title>Unraveling nitrogen, sulfur and carbon metabolic pathways and microbial community transcriptional responses to substrate deprivation and toxicity stresses in a bioreactor mimicking anoxic brackish coastal sediment conditions.</title>
        <authorList>
            <person name="Martins P.D."/>
            <person name="Echeveste M.J."/>
            <person name="Arshad A."/>
            <person name="Kurth J."/>
            <person name="Ouboter H."/>
            <person name="Jetten M.S.M."/>
            <person name="Welte C.U."/>
        </authorList>
    </citation>
    <scope>NUCLEOTIDE SEQUENCE [LARGE SCALE GENOMIC DNA]</scope>
    <source>
        <strain evidence="5">MAG_38</strain>
    </source>
</reference>
<evidence type="ECO:0000313" key="6">
    <source>
        <dbReference type="Proteomes" id="UP001197609"/>
    </source>
</evidence>
<evidence type="ECO:0000259" key="4">
    <source>
        <dbReference type="Pfam" id="PF04355"/>
    </source>
</evidence>
<feature type="chain" id="PRO_5042523863" evidence="3">
    <location>
        <begin position="21"/>
        <end position="131"/>
    </location>
</feature>
<sequence length="131" mass="14418">MKRSWNLLLPMILLTLLALAGCQTAPVGPDEKLTVGQVQKEIRVGMSGAEVAQVLGSPNVVTTDELRREVWIYDKIATTSANSGYVGGLLTLVFVIPYGYSSSTTQQTLTVIVKFDEHKKVRDFAYHASRF</sequence>
<evidence type="ECO:0000256" key="2">
    <source>
        <dbReference type="ARBA" id="ARBA00023136"/>
    </source>
</evidence>
<feature type="signal peptide" evidence="3">
    <location>
        <begin position="1"/>
        <end position="20"/>
    </location>
</feature>
<dbReference type="Proteomes" id="UP001197609">
    <property type="component" value="Unassembled WGS sequence"/>
</dbReference>
<dbReference type="Gene3D" id="3.30.1450.10">
    <property type="match status" value="1"/>
</dbReference>
<evidence type="ECO:0000313" key="5">
    <source>
        <dbReference type="EMBL" id="MBZ0160088.1"/>
    </source>
</evidence>
<dbReference type="InterPro" id="IPR007450">
    <property type="entry name" value="BamE_dom"/>
</dbReference>
<dbReference type="Pfam" id="PF04355">
    <property type="entry name" value="BamE"/>
    <property type="match status" value="1"/>
</dbReference>
<dbReference type="PROSITE" id="PS51257">
    <property type="entry name" value="PROKAR_LIPOPROTEIN"/>
    <property type="match status" value="1"/>
</dbReference>
<evidence type="ECO:0000256" key="3">
    <source>
        <dbReference type="SAM" id="SignalP"/>
    </source>
</evidence>
<dbReference type="GO" id="GO:0019867">
    <property type="term" value="C:outer membrane"/>
    <property type="evidence" value="ECO:0007669"/>
    <property type="project" value="InterPro"/>
</dbReference>